<feature type="non-terminal residue" evidence="1">
    <location>
        <position position="58"/>
    </location>
</feature>
<sequence>MPFTSPFPSLDIPKVNLLSYLFPEDENRLNGPIWIDAKDPAHHLTSKTMLHWTKRLAL</sequence>
<evidence type="ECO:0000313" key="2">
    <source>
        <dbReference type="Proteomes" id="UP000250140"/>
    </source>
</evidence>
<dbReference type="Proteomes" id="UP000250140">
    <property type="component" value="Unassembled WGS sequence"/>
</dbReference>
<protein>
    <submittedName>
        <fullName evidence="1">Uncharacterized protein</fullName>
    </submittedName>
</protein>
<dbReference type="EMBL" id="KV749396">
    <property type="protein sequence ID" value="OCL09599.1"/>
    <property type="molecule type" value="Genomic_DNA"/>
</dbReference>
<dbReference type="OrthoDB" id="6509636at2759"/>
<gene>
    <name evidence="1" type="ORF">AOQ84DRAFT_404003</name>
</gene>
<accession>A0A8E2JU18</accession>
<reference evidence="1 2" key="1">
    <citation type="journal article" date="2016" name="Nat. Commun.">
        <title>Ectomycorrhizal ecology is imprinted in the genome of the dominant symbiotic fungus Cenococcum geophilum.</title>
        <authorList>
            <consortium name="DOE Joint Genome Institute"/>
            <person name="Peter M."/>
            <person name="Kohler A."/>
            <person name="Ohm R.A."/>
            <person name="Kuo A."/>
            <person name="Krutzmann J."/>
            <person name="Morin E."/>
            <person name="Arend M."/>
            <person name="Barry K.W."/>
            <person name="Binder M."/>
            <person name="Choi C."/>
            <person name="Clum A."/>
            <person name="Copeland A."/>
            <person name="Grisel N."/>
            <person name="Haridas S."/>
            <person name="Kipfer T."/>
            <person name="LaButti K."/>
            <person name="Lindquist E."/>
            <person name="Lipzen A."/>
            <person name="Maire R."/>
            <person name="Meier B."/>
            <person name="Mihaltcheva S."/>
            <person name="Molinier V."/>
            <person name="Murat C."/>
            <person name="Poggeler S."/>
            <person name="Quandt C.A."/>
            <person name="Sperisen C."/>
            <person name="Tritt A."/>
            <person name="Tisserant E."/>
            <person name="Crous P.W."/>
            <person name="Henrissat B."/>
            <person name="Nehls U."/>
            <person name="Egli S."/>
            <person name="Spatafora J.W."/>
            <person name="Grigoriev I.V."/>
            <person name="Martin F.M."/>
        </authorList>
    </citation>
    <scope>NUCLEOTIDE SEQUENCE [LARGE SCALE GENOMIC DNA]</scope>
    <source>
        <strain evidence="1 2">CBS 207.34</strain>
    </source>
</reference>
<dbReference type="AlphaFoldDB" id="A0A8E2JU18"/>
<evidence type="ECO:0000313" key="1">
    <source>
        <dbReference type="EMBL" id="OCL09599.1"/>
    </source>
</evidence>
<name>A0A8E2JU18_9PEZI</name>
<proteinExistence type="predicted"/>
<organism evidence="1 2">
    <name type="scientific">Glonium stellatum</name>
    <dbReference type="NCBI Taxonomy" id="574774"/>
    <lineage>
        <taxon>Eukaryota</taxon>
        <taxon>Fungi</taxon>
        <taxon>Dikarya</taxon>
        <taxon>Ascomycota</taxon>
        <taxon>Pezizomycotina</taxon>
        <taxon>Dothideomycetes</taxon>
        <taxon>Pleosporomycetidae</taxon>
        <taxon>Gloniales</taxon>
        <taxon>Gloniaceae</taxon>
        <taxon>Glonium</taxon>
    </lineage>
</organism>
<keyword evidence="2" id="KW-1185">Reference proteome</keyword>